<keyword evidence="3" id="KW-1185">Reference proteome</keyword>
<evidence type="ECO:0000313" key="3">
    <source>
        <dbReference type="Proteomes" id="UP000092993"/>
    </source>
</evidence>
<dbReference type="Proteomes" id="UP000092993">
    <property type="component" value="Unassembled WGS sequence"/>
</dbReference>
<sequence>MSTFETQEARNGGDYEGSHQSHKPFASDLCTSELEENKGDPWSISIVTASLGSRGSRLALIALRPIHFHTLKLLKERT</sequence>
<dbReference type="AlphaFoldDB" id="A0A1C7MM32"/>
<reference evidence="2 3" key="1">
    <citation type="submission" date="2016-03" db="EMBL/GenBank/DDBJ databases">
        <title>Whole genome sequencing of Grifola frondosa 9006-11.</title>
        <authorList>
            <person name="Min B."/>
            <person name="Park H."/>
            <person name="Kim J.-G."/>
            <person name="Cho H."/>
            <person name="Oh Y.-L."/>
            <person name="Kong W.-S."/>
            <person name="Choi I.-G."/>
        </authorList>
    </citation>
    <scope>NUCLEOTIDE SEQUENCE [LARGE SCALE GENOMIC DNA]</scope>
    <source>
        <strain evidence="2 3">9006-11</strain>
    </source>
</reference>
<comment type="caution">
    <text evidence="2">The sequence shown here is derived from an EMBL/GenBank/DDBJ whole genome shotgun (WGS) entry which is preliminary data.</text>
</comment>
<accession>A0A1C7MM32</accession>
<feature type="region of interest" description="Disordered" evidence="1">
    <location>
        <begin position="1"/>
        <end position="27"/>
    </location>
</feature>
<gene>
    <name evidence="2" type="ORF">A0H81_01700</name>
</gene>
<protein>
    <submittedName>
        <fullName evidence="2">Uncharacterized protein</fullName>
    </submittedName>
</protein>
<organism evidence="2 3">
    <name type="scientific">Grifola frondosa</name>
    <name type="common">Maitake</name>
    <name type="synonym">Polyporus frondosus</name>
    <dbReference type="NCBI Taxonomy" id="5627"/>
    <lineage>
        <taxon>Eukaryota</taxon>
        <taxon>Fungi</taxon>
        <taxon>Dikarya</taxon>
        <taxon>Basidiomycota</taxon>
        <taxon>Agaricomycotina</taxon>
        <taxon>Agaricomycetes</taxon>
        <taxon>Polyporales</taxon>
        <taxon>Grifolaceae</taxon>
        <taxon>Grifola</taxon>
    </lineage>
</organism>
<evidence type="ECO:0000313" key="2">
    <source>
        <dbReference type="EMBL" id="OBZ77509.1"/>
    </source>
</evidence>
<name>A0A1C7MM32_GRIFR</name>
<dbReference type="EMBL" id="LUGG01000002">
    <property type="protein sequence ID" value="OBZ77509.1"/>
    <property type="molecule type" value="Genomic_DNA"/>
</dbReference>
<evidence type="ECO:0000256" key="1">
    <source>
        <dbReference type="SAM" id="MobiDB-lite"/>
    </source>
</evidence>
<feature type="compositionally biased region" description="Basic and acidic residues" evidence="1">
    <location>
        <begin position="7"/>
        <end position="19"/>
    </location>
</feature>
<proteinExistence type="predicted"/>